<reference evidence="1" key="1">
    <citation type="journal article" date="2020" name="Nature">
        <title>Giant virus diversity and host interactions through global metagenomics.</title>
        <authorList>
            <person name="Schulz F."/>
            <person name="Roux S."/>
            <person name="Paez-Espino D."/>
            <person name="Jungbluth S."/>
            <person name="Walsh D.A."/>
            <person name="Denef V.J."/>
            <person name="McMahon K.D."/>
            <person name="Konstantinidis K.T."/>
            <person name="Eloe-Fadrosh E.A."/>
            <person name="Kyrpides N.C."/>
            <person name="Woyke T."/>
        </authorList>
    </citation>
    <scope>NUCLEOTIDE SEQUENCE</scope>
    <source>
        <strain evidence="1">GVMAG-M-3300009149-34</strain>
    </source>
</reference>
<name>A0A6C0EPE8_9ZZZZ</name>
<sequence length="162" mass="17439">MPAQTHGRARNGFHIFATSSSFKKNLNPPPCDTTDACNKSYCCGPAIQPFGIRPIGCKQGLCSFTPNKGIKRSLALGGIGSRSSTIKRAITRRVENRNQMAPGYTPSAIKPRSATQWPTVNATCKNVQTNCACCTITMTKNHPRNACLGTCQNPNSKTKCCS</sequence>
<dbReference type="EMBL" id="MN738893">
    <property type="protein sequence ID" value="QHT30189.1"/>
    <property type="molecule type" value="Genomic_DNA"/>
</dbReference>
<dbReference type="AlphaFoldDB" id="A0A6C0EPE8"/>
<accession>A0A6C0EPE8</accession>
<protein>
    <submittedName>
        <fullName evidence="1">Uncharacterized protein</fullName>
    </submittedName>
</protein>
<proteinExistence type="predicted"/>
<organism evidence="1">
    <name type="scientific">viral metagenome</name>
    <dbReference type="NCBI Taxonomy" id="1070528"/>
    <lineage>
        <taxon>unclassified sequences</taxon>
        <taxon>metagenomes</taxon>
        <taxon>organismal metagenomes</taxon>
    </lineage>
</organism>
<evidence type="ECO:0000313" key="1">
    <source>
        <dbReference type="EMBL" id="QHT30189.1"/>
    </source>
</evidence>